<reference evidence="1" key="3">
    <citation type="submission" date="2023-05" db="EMBL/GenBank/DDBJ databases">
        <authorList>
            <person name="Smith C.H."/>
        </authorList>
    </citation>
    <scope>NUCLEOTIDE SEQUENCE</scope>
    <source>
        <strain evidence="1">CHS0354</strain>
        <tissue evidence="1">Mantle</tissue>
    </source>
</reference>
<evidence type="ECO:0000313" key="1">
    <source>
        <dbReference type="EMBL" id="KAK3610608.1"/>
    </source>
</evidence>
<dbReference type="AlphaFoldDB" id="A0AAE0TII1"/>
<organism evidence="1 2">
    <name type="scientific">Potamilus streckersoni</name>
    <dbReference type="NCBI Taxonomy" id="2493646"/>
    <lineage>
        <taxon>Eukaryota</taxon>
        <taxon>Metazoa</taxon>
        <taxon>Spiralia</taxon>
        <taxon>Lophotrochozoa</taxon>
        <taxon>Mollusca</taxon>
        <taxon>Bivalvia</taxon>
        <taxon>Autobranchia</taxon>
        <taxon>Heteroconchia</taxon>
        <taxon>Palaeoheterodonta</taxon>
        <taxon>Unionida</taxon>
        <taxon>Unionoidea</taxon>
        <taxon>Unionidae</taxon>
        <taxon>Ambleminae</taxon>
        <taxon>Lampsilini</taxon>
        <taxon>Potamilus</taxon>
    </lineage>
</organism>
<keyword evidence="2" id="KW-1185">Reference proteome</keyword>
<dbReference type="Proteomes" id="UP001195483">
    <property type="component" value="Unassembled WGS sequence"/>
</dbReference>
<proteinExistence type="predicted"/>
<dbReference type="EMBL" id="JAEAOA010000587">
    <property type="protein sequence ID" value="KAK3610608.1"/>
    <property type="molecule type" value="Genomic_DNA"/>
</dbReference>
<protein>
    <submittedName>
        <fullName evidence="1">Uncharacterized protein</fullName>
    </submittedName>
</protein>
<reference evidence="1" key="1">
    <citation type="journal article" date="2021" name="Genome Biol. Evol.">
        <title>A High-Quality Reference Genome for a Parasitic Bivalve with Doubly Uniparental Inheritance (Bivalvia: Unionida).</title>
        <authorList>
            <person name="Smith C.H."/>
        </authorList>
    </citation>
    <scope>NUCLEOTIDE SEQUENCE</scope>
    <source>
        <strain evidence="1">CHS0354</strain>
    </source>
</reference>
<comment type="caution">
    <text evidence="1">The sequence shown here is derived from an EMBL/GenBank/DDBJ whole genome shotgun (WGS) entry which is preliminary data.</text>
</comment>
<evidence type="ECO:0000313" key="2">
    <source>
        <dbReference type="Proteomes" id="UP001195483"/>
    </source>
</evidence>
<feature type="non-terminal residue" evidence="1">
    <location>
        <position position="52"/>
    </location>
</feature>
<accession>A0AAE0TII1</accession>
<name>A0AAE0TII1_9BIVA</name>
<sequence length="52" mass="6167">MVIRTKRTRFYIPFNPVSRPEIWKATDSKQSNKVPESLKREQAKQIYIGKSD</sequence>
<gene>
    <name evidence="1" type="ORF">CHS0354_009065</name>
</gene>
<reference evidence="1" key="2">
    <citation type="journal article" date="2021" name="Genome Biol. Evol.">
        <title>Developing a high-quality reference genome for a parasitic bivalve with doubly uniparental inheritance (Bivalvia: Unionida).</title>
        <authorList>
            <person name="Smith C.H."/>
        </authorList>
    </citation>
    <scope>NUCLEOTIDE SEQUENCE</scope>
    <source>
        <strain evidence="1">CHS0354</strain>
        <tissue evidence="1">Mantle</tissue>
    </source>
</reference>